<dbReference type="AlphaFoldDB" id="H2ZR11"/>
<evidence type="ECO:0000256" key="8">
    <source>
        <dbReference type="ARBA" id="ARBA00023204"/>
    </source>
</evidence>
<dbReference type="Proteomes" id="UP000007875">
    <property type="component" value="Unassembled WGS sequence"/>
</dbReference>
<dbReference type="InterPro" id="IPR009071">
    <property type="entry name" value="HMG_box_dom"/>
</dbReference>
<feature type="region of interest" description="Disordered" evidence="12">
    <location>
        <begin position="458"/>
        <end position="551"/>
    </location>
</feature>
<evidence type="ECO:0000256" key="7">
    <source>
        <dbReference type="ARBA" id="ARBA00023163"/>
    </source>
</evidence>
<comment type="function">
    <text evidence="11">Component of the FACT complex, a general chromatin factor that acts to reorganize nucleosomes. The FACT complex is involved in multiple processes that require DNA as a template such as mRNA elongation, DNA replication and DNA repair. During transcription elongation the FACT complex acts as a histone chaperone that both destabilizes and restores nucleosomal structure. It facilitates the passage of RNA polymerase II and transcription by promoting the dissociation of one histone H2A-H2B dimer from the nucleosome, then subsequently promotes the reestablishment of the nucleosome following the passage of RNA polymerase II.</text>
</comment>
<dbReference type="GO" id="GO:1902275">
    <property type="term" value="P:regulation of chromatin organization"/>
    <property type="evidence" value="ECO:0007669"/>
    <property type="project" value="TreeGrafter"/>
</dbReference>
<dbReference type="Pfam" id="PF21103">
    <property type="entry name" value="PH1_SSRP1-like"/>
    <property type="match status" value="1"/>
</dbReference>
<feature type="compositionally biased region" description="Basic and acidic residues" evidence="12">
    <location>
        <begin position="458"/>
        <end position="467"/>
    </location>
</feature>
<name>H2ZR11_CIOSA</name>
<evidence type="ECO:0000256" key="11">
    <source>
        <dbReference type="RuleBase" id="RU364013"/>
    </source>
</evidence>
<keyword evidence="9 10" id="KW-0539">Nucleus</keyword>
<keyword evidence="8 11" id="KW-0234">DNA repair</keyword>
<dbReference type="InterPro" id="IPR013719">
    <property type="entry name" value="RTT106/SPT16-like_middle_dom"/>
</dbReference>
<reference evidence="14" key="2">
    <citation type="submission" date="2025-08" db="UniProtKB">
        <authorList>
            <consortium name="Ensembl"/>
        </authorList>
    </citation>
    <scope>IDENTIFICATION</scope>
</reference>
<dbReference type="GO" id="GO:0035101">
    <property type="term" value="C:FACT complex"/>
    <property type="evidence" value="ECO:0007669"/>
    <property type="project" value="TreeGrafter"/>
</dbReference>
<dbReference type="Pfam" id="PF17292">
    <property type="entry name" value="POB3_N"/>
    <property type="match status" value="1"/>
</dbReference>
<evidence type="ECO:0000256" key="12">
    <source>
        <dbReference type="SAM" id="MobiDB-lite"/>
    </source>
</evidence>
<dbReference type="GO" id="GO:0003677">
    <property type="term" value="F:DNA binding"/>
    <property type="evidence" value="ECO:0007669"/>
    <property type="project" value="UniProtKB-UniRule"/>
</dbReference>
<dbReference type="InterPro" id="IPR036910">
    <property type="entry name" value="HMG_box_dom_sf"/>
</dbReference>
<keyword evidence="6 11" id="KW-0805">Transcription regulation</keyword>
<feature type="compositionally biased region" description="Acidic residues" evidence="12">
    <location>
        <begin position="468"/>
        <end position="479"/>
    </location>
</feature>
<dbReference type="InterPro" id="IPR050454">
    <property type="entry name" value="RTT106/SSRP1_HistChap/FACT"/>
</dbReference>
<dbReference type="CDD" id="cd13231">
    <property type="entry name" value="PH2_SSRP1-like"/>
    <property type="match status" value="1"/>
</dbReference>
<keyword evidence="15" id="KW-1185">Reference proteome</keyword>
<feature type="region of interest" description="Disordered" evidence="12">
    <location>
        <begin position="609"/>
        <end position="691"/>
    </location>
</feature>
<feature type="compositionally biased region" description="Acidic residues" evidence="12">
    <location>
        <begin position="487"/>
        <end position="498"/>
    </location>
</feature>
<dbReference type="Gene3D" id="1.10.30.10">
    <property type="entry name" value="High mobility group box domain"/>
    <property type="match status" value="1"/>
</dbReference>
<evidence type="ECO:0000256" key="5">
    <source>
        <dbReference type="ARBA" id="ARBA00022763"/>
    </source>
</evidence>
<dbReference type="FunCoup" id="H2ZR11">
    <property type="interactions" value="490"/>
</dbReference>
<dbReference type="InterPro" id="IPR024954">
    <property type="entry name" value="SSRP1_DD"/>
</dbReference>
<dbReference type="GO" id="GO:0042393">
    <property type="term" value="F:histone binding"/>
    <property type="evidence" value="ECO:0007669"/>
    <property type="project" value="TreeGrafter"/>
</dbReference>
<dbReference type="SUPFAM" id="SSF50729">
    <property type="entry name" value="PH domain-like"/>
    <property type="match status" value="1"/>
</dbReference>
<dbReference type="Pfam" id="PF00505">
    <property type="entry name" value="HMG_box"/>
    <property type="match status" value="1"/>
</dbReference>
<evidence type="ECO:0000256" key="3">
    <source>
        <dbReference type="ARBA" id="ARBA00022454"/>
    </source>
</evidence>
<dbReference type="CDD" id="cd13230">
    <property type="entry name" value="PH1_SSRP1-like"/>
    <property type="match status" value="1"/>
</dbReference>
<dbReference type="Gene3D" id="2.30.29.30">
    <property type="entry name" value="Pleckstrin-homology domain (PH domain)/Phosphotyrosine-binding domain (PTB)"/>
    <property type="match status" value="2"/>
</dbReference>
<reference evidence="15" key="1">
    <citation type="submission" date="2003-08" db="EMBL/GenBank/DDBJ databases">
        <authorList>
            <person name="Birren B."/>
            <person name="Nusbaum C."/>
            <person name="Abebe A."/>
            <person name="Abouelleil A."/>
            <person name="Adekoya E."/>
            <person name="Ait-zahra M."/>
            <person name="Allen N."/>
            <person name="Allen T."/>
            <person name="An P."/>
            <person name="Anderson M."/>
            <person name="Anderson S."/>
            <person name="Arachchi H."/>
            <person name="Armbruster J."/>
            <person name="Bachantsang P."/>
            <person name="Baldwin J."/>
            <person name="Barry A."/>
            <person name="Bayul T."/>
            <person name="Blitshsteyn B."/>
            <person name="Bloom T."/>
            <person name="Blye J."/>
            <person name="Boguslavskiy L."/>
            <person name="Borowsky M."/>
            <person name="Boukhgalter B."/>
            <person name="Brunache A."/>
            <person name="Butler J."/>
            <person name="Calixte N."/>
            <person name="Calvo S."/>
            <person name="Camarata J."/>
            <person name="Campo K."/>
            <person name="Chang J."/>
            <person name="Cheshatsang Y."/>
            <person name="Citroen M."/>
            <person name="Collymore A."/>
            <person name="Considine T."/>
            <person name="Cook A."/>
            <person name="Cooke P."/>
            <person name="Corum B."/>
            <person name="Cuomo C."/>
            <person name="David R."/>
            <person name="Dawoe T."/>
            <person name="Degray S."/>
            <person name="Dodge S."/>
            <person name="Dooley K."/>
            <person name="Dorje P."/>
            <person name="Dorjee K."/>
            <person name="Dorris L."/>
            <person name="Duffey N."/>
            <person name="Dupes A."/>
            <person name="Elkins T."/>
            <person name="Engels R."/>
            <person name="Erickson J."/>
            <person name="Farina A."/>
            <person name="Faro S."/>
            <person name="Ferreira P."/>
            <person name="Fischer H."/>
            <person name="Fitzgerald M."/>
            <person name="Foley K."/>
            <person name="Gage D."/>
            <person name="Galagan J."/>
            <person name="Gearin G."/>
            <person name="Gnerre S."/>
            <person name="Gnirke A."/>
            <person name="Goyette A."/>
            <person name="Graham J."/>
            <person name="Grandbois E."/>
            <person name="Gyaltsen K."/>
            <person name="Hafez N."/>
            <person name="Hagopian D."/>
            <person name="Hagos B."/>
            <person name="Hall J."/>
            <person name="Hatcher B."/>
            <person name="Heller A."/>
            <person name="Higgins H."/>
            <person name="Honan T."/>
            <person name="Horn A."/>
            <person name="Houde N."/>
            <person name="Hughes L."/>
            <person name="Hulme W."/>
            <person name="Husby E."/>
            <person name="Iliev I."/>
            <person name="Jaffe D."/>
            <person name="Jones C."/>
            <person name="Kamal M."/>
            <person name="Kamat A."/>
            <person name="Kamvysselis M."/>
            <person name="Karlsson E."/>
            <person name="Kells C."/>
            <person name="Kieu A."/>
            <person name="Kisner P."/>
            <person name="Kodira C."/>
            <person name="Kulbokas E."/>
            <person name="Labutti K."/>
            <person name="Lama D."/>
            <person name="Landers T."/>
            <person name="Leger J."/>
            <person name="Levine S."/>
            <person name="Lewis D."/>
            <person name="Lewis T."/>
            <person name="Lindblad-toh K."/>
            <person name="Liu X."/>
            <person name="Lokyitsang T."/>
            <person name="Lokyitsang Y."/>
            <person name="Lucien O."/>
            <person name="Lui A."/>
            <person name="Ma L.J."/>
            <person name="Mabbitt R."/>
            <person name="Macdonald J."/>
            <person name="Maclean C."/>
            <person name="Major J."/>
            <person name="Manning J."/>
            <person name="Marabella R."/>
            <person name="Maru K."/>
            <person name="Matthews C."/>
            <person name="Mauceli E."/>
            <person name="Mccarthy M."/>
            <person name="Mcdonough S."/>
            <person name="Mcghee T."/>
            <person name="Meldrim J."/>
            <person name="Meneus L."/>
            <person name="Mesirov J."/>
            <person name="Mihalev A."/>
            <person name="Mihova T."/>
            <person name="Mikkelsen T."/>
            <person name="Mlenga V."/>
            <person name="Moru K."/>
            <person name="Mozes J."/>
            <person name="Mulrain L."/>
            <person name="Munson G."/>
            <person name="Naylor J."/>
            <person name="Newes C."/>
            <person name="Nguyen C."/>
            <person name="Nguyen N."/>
            <person name="Nguyen T."/>
            <person name="Nicol R."/>
            <person name="Nielsen C."/>
            <person name="Nizzari M."/>
            <person name="Norbu C."/>
            <person name="Norbu N."/>
            <person name="O'donnell P."/>
            <person name="Okoawo O."/>
            <person name="O'leary S."/>
            <person name="Omotosho B."/>
            <person name="O'neill K."/>
            <person name="Osman S."/>
            <person name="Parker S."/>
            <person name="Perrin D."/>
            <person name="Phunkhang P."/>
            <person name="Piqani B."/>
            <person name="Purcell S."/>
            <person name="Rachupka T."/>
            <person name="Ramasamy U."/>
            <person name="Rameau R."/>
            <person name="Ray V."/>
            <person name="Raymond C."/>
            <person name="Retta R."/>
            <person name="Richardson S."/>
            <person name="Rise C."/>
            <person name="Rodriguez J."/>
            <person name="Rogers J."/>
            <person name="Rogov P."/>
            <person name="Rutman M."/>
            <person name="Schupbach R."/>
            <person name="Seaman C."/>
            <person name="Settipalli S."/>
            <person name="Sharpe T."/>
            <person name="Sheridan J."/>
            <person name="Sherpa N."/>
            <person name="Shi J."/>
            <person name="Smirnov S."/>
            <person name="Smith C."/>
            <person name="Sougnez C."/>
            <person name="Spencer B."/>
            <person name="Stalker J."/>
            <person name="Stange-thomann N."/>
            <person name="Stavropoulos S."/>
            <person name="Stetson K."/>
            <person name="Stone C."/>
            <person name="Stone S."/>
            <person name="Stubbs M."/>
            <person name="Talamas J."/>
            <person name="Tchuinga P."/>
            <person name="Tenzing P."/>
            <person name="Tesfaye S."/>
            <person name="Theodore J."/>
            <person name="Thoulutsang Y."/>
            <person name="Topham K."/>
            <person name="Towey S."/>
            <person name="Tsamla T."/>
            <person name="Tsomo N."/>
            <person name="Vallee D."/>
            <person name="Vassiliev H."/>
            <person name="Venkataraman V."/>
            <person name="Vinson J."/>
            <person name="Vo A."/>
            <person name="Wade C."/>
            <person name="Wang S."/>
            <person name="Wangchuk T."/>
            <person name="Wangdi T."/>
            <person name="Whittaker C."/>
            <person name="Wilkinson J."/>
            <person name="Wu Y."/>
            <person name="Wyman D."/>
            <person name="Yadav S."/>
            <person name="Yang S."/>
            <person name="Yang X."/>
            <person name="Yeager S."/>
            <person name="Yee E."/>
            <person name="Young G."/>
            <person name="Zainoun J."/>
            <person name="Zembeck L."/>
            <person name="Zimmer A."/>
            <person name="Zody M."/>
            <person name="Lander E."/>
        </authorList>
    </citation>
    <scope>NUCLEOTIDE SEQUENCE [LARGE SCALE GENOMIC DNA]</scope>
</reference>
<dbReference type="STRING" id="51511.ENSCSAVP00000020027"/>
<dbReference type="Ensembl" id="ENSCSAVT00000020241.1">
    <property type="protein sequence ID" value="ENSCSAVP00000020027.1"/>
    <property type="gene ID" value="ENSCSAVG00000011755.1"/>
</dbReference>
<reference evidence="14" key="3">
    <citation type="submission" date="2025-09" db="UniProtKB">
        <authorList>
            <consortium name="Ensembl"/>
        </authorList>
    </citation>
    <scope>IDENTIFICATION</scope>
</reference>
<dbReference type="PRINTS" id="PR00887">
    <property type="entry name" value="SSRCOGNITION"/>
</dbReference>
<evidence type="ECO:0000256" key="10">
    <source>
        <dbReference type="PROSITE-ProRule" id="PRU00267"/>
    </source>
</evidence>
<feature type="region of interest" description="Disordered" evidence="12">
    <location>
        <begin position="576"/>
        <end position="595"/>
    </location>
</feature>
<evidence type="ECO:0000313" key="14">
    <source>
        <dbReference type="Ensembl" id="ENSCSAVP00000020027.1"/>
    </source>
</evidence>
<dbReference type="GO" id="GO:0006260">
    <property type="term" value="P:DNA replication"/>
    <property type="evidence" value="ECO:0007669"/>
    <property type="project" value="UniProtKB-KW"/>
</dbReference>
<dbReference type="InterPro" id="IPR048993">
    <property type="entry name" value="SSRP1-like_PH1"/>
</dbReference>
<dbReference type="HOGENOM" id="CLU_017374_2_1_1"/>
<dbReference type="eggNOG" id="KOG0526">
    <property type="taxonomic scope" value="Eukaryota"/>
</dbReference>
<feature type="compositionally biased region" description="Low complexity" evidence="12">
    <location>
        <begin position="630"/>
        <end position="645"/>
    </location>
</feature>
<dbReference type="SMART" id="SM00398">
    <property type="entry name" value="HMG"/>
    <property type="match status" value="1"/>
</dbReference>
<dbReference type="InterPro" id="IPR011993">
    <property type="entry name" value="PH-like_dom_sf"/>
</dbReference>
<keyword evidence="7 11" id="KW-0804">Transcription</keyword>
<evidence type="ECO:0000313" key="15">
    <source>
        <dbReference type="Proteomes" id="UP000007875"/>
    </source>
</evidence>
<protein>
    <recommendedName>
        <fullName evidence="2 11">FACT complex subunit SSRP1</fullName>
    </recommendedName>
</protein>
<dbReference type="Gene3D" id="2.30.29.150">
    <property type="match status" value="1"/>
</dbReference>
<evidence type="ECO:0000256" key="4">
    <source>
        <dbReference type="ARBA" id="ARBA00022705"/>
    </source>
</evidence>
<feature type="domain" description="HMG box" evidence="13">
    <location>
        <begin position="543"/>
        <end position="611"/>
    </location>
</feature>
<feature type="compositionally biased region" description="Basic and acidic residues" evidence="12">
    <location>
        <begin position="577"/>
        <end position="595"/>
    </location>
</feature>
<dbReference type="FunFam" id="2.30.29.30:FF:000098">
    <property type="entry name" value="Fact complex subunit ssrp1"/>
    <property type="match status" value="1"/>
</dbReference>
<keyword evidence="10" id="KW-0238">DNA-binding</keyword>
<feature type="compositionally biased region" description="Low complexity" evidence="12">
    <location>
        <begin position="674"/>
        <end position="685"/>
    </location>
</feature>
<dbReference type="GO" id="GO:0031491">
    <property type="term" value="F:nucleosome binding"/>
    <property type="evidence" value="ECO:0007669"/>
    <property type="project" value="TreeGrafter"/>
</dbReference>
<dbReference type="FunFam" id="2.30.29.30:FF:000119">
    <property type="entry name" value="FACT complex subunit SSRP1"/>
    <property type="match status" value="1"/>
</dbReference>
<dbReference type="InterPro" id="IPR038167">
    <property type="entry name" value="SSRP1_sf"/>
</dbReference>
<dbReference type="Pfam" id="PF08512">
    <property type="entry name" value="Rttp106-like_middle"/>
    <property type="match status" value="1"/>
</dbReference>
<dbReference type="PANTHER" id="PTHR45849">
    <property type="entry name" value="FACT COMPLEX SUBUNIT SSRP1"/>
    <property type="match status" value="1"/>
</dbReference>
<accession>H2ZR11</accession>
<dbReference type="SMART" id="SM01287">
    <property type="entry name" value="Rtt106"/>
    <property type="match status" value="1"/>
</dbReference>
<evidence type="ECO:0000259" key="13">
    <source>
        <dbReference type="PROSITE" id="PS50118"/>
    </source>
</evidence>
<dbReference type="OMA" id="QVVTKIF"/>
<comment type="similarity">
    <text evidence="1 11">Belongs to the SSRP1 family.</text>
</comment>
<dbReference type="PANTHER" id="PTHR45849:SF1">
    <property type="entry name" value="FACT COMPLEX SUBUNIT SSRP1"/>
    <property type="match status" value="1"/>
</dbReference>
<feature type="compositionally biased region" description="Basic and acidic residues" evidence="12">
    <location>
        <begin position="522"/>
        <end position="531"/>
    </location>
</feature>
<dbReference type="PROSITE" id="PS50118">
    <property type="entry name" value="HMG_BOX_2"/>
    <property type="match status" value="1"/>
</dbReference>
<evidence type="ECO:0000256" key="6">
    <source>
        <dbReference type="ARBA" id="ARBA00023015"/>
    </source>
</evidence>
<organism evidence="14 15">
    <name type="scientific">Ciona savignyi</name>
    <name type="common">Pacific transparent sea squirt</name>
    <dbReference type="NCBI Taxonomy" id="51511"/>
    <lineage>
        <taxon>Eukaryota</taxon>
        <taxon>Metazoa</taxon>
        <taxon>Chordata</taxon>
        <taxon>Tunicata</taxon>
        <taxon>Ascidiacea</taxon>
        <taxon>Phlebobranchia</taxon>
        <taxon>Cionidae</taxon>
        <taxon>Ciona</taxon>
    </lineage>
</organism>
<dbReference type="CDD" id="cd21994">
    <property type="entry name" value="HMG-box_SSRP1-like"/>
    <property type="match status" value="1"/>
</dbReference>
<proteinExistence type="inferred from homology"/>
<dbReference type="Gene3D" id="2.30.29.220">
    <property type="entry name" value="Structure-specific recognition protein (SSRP1)"/>
    <property type="match status" value="1"/>
</dbReference>
<feature type="DNA-binding region" description="HMG box" evidence="10">
    <location>
        <begin position="543"/>
        <end position="611"/>
    </location>
</feature>
<keyword evidence="4 11" id="KW-0235">DNA replication</keyword>
<dbReference type="Pfam" id="PF03531">
    <property type="entry name" value="SSrecog"/>
    <property type="match status" value="1"/>
</dbReference>
<evidence type="ECO:0000256" key="9">
    <source>
        <dbReference type="ARBA" id="ARBA00023242"/>
    </source>
</evidence>
<dbReference type="GeneTree" id="ENSGT00940000157117"/>
<dbReference type="InterPro" id="IPR035417">
    <property type="entry name" value="SSRP1/POB3_N"/>
</dbReference>
<sequence>MAENGQVLDYKNIFQENRGAMHDGRLQLLKEKIFKNNKTGKIDSILQNDLHSVLWRRVARDFELKFQVRSGHVFRFDGFKEMELERIRDFIKECYNMDVEQQELSGKGWNWGTTDFEGYEMMFNVAKLSFEIPLNNVSQCTQNKDEVTMEFHQNDDSELSLMEMRFFIPPSQDEMVDKVKDFHDNVMAKADVLQVKGTAICVFQDLQCLTPRGRYDIRMYPKFIQLHGKTFDYKITYTSILRLFLLPHKDQRQIFFVVSLDPPLKQGMTRYHFLILLFYKEDDLAVELSLSEEEVEERFGGKLQKDMSGPMYEVVSRVMKHLVQRKITVPGSFKGFNGTQSTCTYKASSGFLFPLERGFMYVHKPPVHIRFDEIAYVNFARGTTKINKSFDFEIETRSKTNFVFSNIERDQYASLYDFVHNKKLKIKNIGKAGADFDGMVGSSDDEADVHDPYMERMKQEAAERDQGESEDESSEDEDFKPDTSVQEVEEEFDSDAGEESSVGTPASEEEERPMKKKKKEKKERQPRESSDKKKRKKKDPNAPKRPSSAYFLWLADNRARIKSENPGISITEISKQAGKEWKQVEPSDKAKYEKQYQKEKVKFEEAMRKYKSEGGGRASSSPAKFVGFVPSKPTTPKSTKTSPTKFKSKEFITESDSLSSSDSDDAGEKKKPPSEVSDSDASAVSESDESD</sequence>
<dbReference type="GO" id="GO:0006281">
    <property type="term" value="P:DNA repair"/>
    <property type="evidence" value="ECO:0007669"/>
    <property type="project" value="UniProtKB-KW"/>
</dbReference>
<dbReference type="SUPFAM" id="SSF47095">
    <property type="entry name" value="HMG-box"/>
    <property type="match status" value="1"/>
</dbReference>
<evidence type="ECO:0000256" key="1">
    <source>
        <dbReference type="ARBA" id="ARBA00010060"/>
    </source>
</evidence>
<dbReference type="InterPro" id="IPR000969">
    <property type="entry name" value="SSRP1/POB3"/>
</dbReference>
<evidence type="ECO:0000256" key="2">
    <source>
        <dbReference type="ARBA" id="ARBA00016104"/>
    </source>
</evidence>
<comment type="subcellular location">
    <subcellularLocation>
        <location evidence="11">Nucleus</location>
    </subcellularLocation>
    <subcellularLocation>
        <location evidence="11">Chromosome</location>
    </subcellularLocation>
</comment>
<keyword evidence="5 11" id="KW-0227">DNA damage</keyword>
<dbReference type="FunFam" id="2.30.29.150:FF:000001">
    <property type="entry name" value="Fact complex subunit ssrp1"/>
    <property type="match status" value="1"/>
</dbReference>
<keyword evidence="3 11" id="KW-0158">Chromosome</keyword>
<dbReference type="InParanoid" id="H2ZR11"/>